<dbReference type="PANTHER" id="PTHR11439:SF483">
    <property type="entry name" value="PEPTIDE SYNTHASE GLIP-LIKE, PUTATIVE (AFU_ORTHOLOGUE AFUA_3G12920)-RELATED"/>
    <property type="match status" value="1"/>
</dbReference>
<organism evidence="2 3">
    <name type="scientific">Trifolium pratense</name>
    <name type="common">Red clover</name>
    <dbReference type="NCBI Taxonomy" id="57577"/>
    <lineage>
        <taxon>Eukaryota</taxon>
        <taxon>Viridiplantae</taxon>
        <taxon>Streptophyta</taxon>
        <taxon>Embryophyta</taxon>
        <taxon>Tracheophyta</taxon>
        <taxon>Spermatophyta</taxon>
        <taxon>Magnoliopsida</taxon>
        <taxon>eudicotyledons</taxon>
        <taxon>Gunneridae</taxon>
        <taxon>Pentapetalae</taxon>
        <taxon>rosids</taxon>
        <taxon>fabids</taxon>
        <taxon>Fabales</taxon>
        <taxon>Fabaceae</taxon>
        <taxon>Papilionoideae</taxon>
        <taxon>50 kb inversion clade</taxon>
        <taxon>NPAAA clade</taxon>
        <taxon>Hologalegina</taxon>
        <taxon>IRL clade</taxon>
        <taxon>Trifolieae</taxon>
        <taxon>Trifolium</taxon>
    </lineage>
</organism>
<feature type="region of interest" description="Disordered" evidence="1">
    <location>
        <begin position="462"/>
        <end position="485"/>
    </location>
</feature>
<dbReference type="PANTHER" id="PTHR11439">
    <property type="entry name" value="GAG-POL-RELATED RETROTRANSPOSON"/>
    <property type="match status" value="1"/>
</dbReference>
<evidence type="ECO:0000313" key="2">
    <source>
        <dbReference type="EMBL" id="PNY13722.1"/>
    </source>
</evidence>
<accession>A0A2K3PEK8</accession>
<protein>
    <submittedName>
        <fullName evidence="2">Retrovirus-related Pol polyprotein from transposon TNT 1-94</fullName>
    </submittedName>
</protein>
<reference evidence="2 3" key="2">
    <citation type="journal article" date="2017" name="Front. Plant Sci.">
        <title>Gene Classification and Mining of Molecular Markers Useful in Red Clover (Trifolium pratense) Breeding.</title>
        <authorList>
            <person name="Istvanek J."/>
            <person name="Dluhosova J."/>
            <person name="Dluhos P."/>
            <person name="Patkova L."/>
            <person name="Nedelnik J."/>
            <person name="Repkova J."/>
        </authorList>
    </citation>
    <scope>NUCLEOTIDE SEQUENCE [LARGE SCALE GENOMIC DNA]</scope>
    <source>
        <strain evidence="3">cv. Tatra</strain>
        <tissue evidence="2">Young leaves</tissue>
    </source>
</reference>
<feature type="compositionally biased region" description="Basic and acidic residues" evidence="1">
    <location>
        <begin position="366"/>
        <end position="375"/>
    </location>
</feature>
<proteinExistence type="predicted"/>
<comment type="caution">
    <text evidence="2">The sequence shown here is derived from an EMBL/GenBank/DDBJ whole genome shotgun (WGS) entry which is preliminary data.</text>
</comment>
<feature type="compositionally biased region" description="Basic and acidic residues" evidence="1">
    <location>
        <begin position="349"/>
        <end position="359"/>
    </location>
</feature>
<dbReference type="Proteomes" id="UP000236291">
    <property type="component" value="Unassembled WGS sequence"/>
</dbReference>
<feature type="region of interest" description="Disordered" evidence="1">
    <location>
        <begin position="349"/>
        <end position="375"/>
    </location>
</feature>
<dbReference type="EMBL" id="ASHM01006298">
    <property type="protein sequence ID" value="PNY13722.1"/>
    <property type="molecule type" value="Genomic_DNA"/>
</dbReference>
<gene>
    <name evidence="2" type="ORF">L195_g010386</name>
</gene>
<evidence type="ECO:0000313" key="3">
    <source>
        <dbReference type="Proteomes" id="UP000236291"/>
    </source>
</evidence>
<feature type="region of interest" description="Disordered" evidence="1">
    <location>
        <begin position="643"/>
        <end position="671"/>
    </location>
</feature>
<evidence type="ECO:0000256" key="1">
    <source>
        <dbReference type="SAM" id="MobiDB-lite"/>
    </source>
</evidence>
<sequence length="696" mass="77171">MDKEEGYQEEEGVACILVFLYMHVSKGVSQMLSHQSGITKIEPKMSHLAQVKEILKYVNDTSDYGILYTHGENSMLIGYYDAVWEGCADDRKSTSGACFFLANYLISWFSKKQNCVSLSTTEAEYIVAGSSCPQLLWMKQMLLEHNVLQDAIYFDNRSAIHISKNPIQHSRTNHIDIKHHFIRDLVDEGTVTLEHTAIEEQLAWMQPNLKHCKANLRMFLVVRKYSSEDGMLCSPLLCSTNSKVGDGKEEDVTPMLEHVQKSVPEQDAAHNAATSATTSATPVDFNNFVVTDSPEKVIALEGEKGHETTSHDNVLVPDKEKVPEVTAIDNVFIHDTDVISQSNESIKNVSEHLEDKGENPAEETPAEPKKKSLKRKEVSFSDSDFDEEQHVIASSGTSLIKSIRVLIVSDVVVNDTPDIDPVSAVVTNDNPSGGNQKIIDVENFQPSNTPVRKLPTSMTRRLRSSASKEHVASGTPAKTPQKKTPIEYEVDHDAAASLAASSKRSGKKTKIPQAMSSIPIDNISFHLAGNASRWEFVIKRRLAIERNLSEDFLACQKLHPGIYTESNVPATRPSALTMDFRLLEGSHAADIAVASVRQPTCVMSRKQMMADLKEVSKSLGEKKNMVDRVIQYLELAPGAREESSHSSLCVPDDANAGGETEVEEGDSHSSPSMFSMLSDTLWYPVILCRFAPDIWY</sequence>
<dbReference type="CDD" id="cd09272">
    <property type="entry name" value="RNase_HI_RT_Ty1"/>
    <property type="match status" value="1"/>
</dbReference>
<reference evidence="2 3" key="1">
    <citation type="journal article" date="2014" name="Am. J. Bot.">
        <title>Genome assembly and annotation for red clover (Trifolium pratense; Fabaceae).</title>
        <authorList>
            <person name="Istvanek J."/>
            <person name="Jaros M."/>
            <person name="Krenek A."/>
            <person name="Repkova J."/>
        </authorList>
    </citation>
    <scope>NUCLEOTIDE SEQUENCE [LARGE SCALE GENOMIC DNA]</scope>
    <source>
        <strain evidence="3">cv. Tatra</strain>
        <tissue evidence="2">Young leaves</tissue>
    </source>
</reference>
<dbReference type="AlphaFoldDB" id="A0A2K3PEK8"/>
<dbReference type="ExpressionAtlas" id="A0A2K3PEK8">
    <property type="expression patterns" value="baseline"/>
</dbReference>
<name>A0A2K3PEK8_TRIPR</name>